<proteinExistence type="predicted"/>
<accession>A0A4P6KUS5</accession>
<dbReference type="OrthoDB" id="9805247at2"/>
<dbReference type="RefSeq" id="WP_130185721.1">
    <property type="nucleotide sequence ID" value="NZ_CP035913.1"/>
</dbReference>
<dbReference type="GO" id="GO:0016740">
    <property type="term" value="F:transferase activity"/>
    <property type="evidence" value="ECO:0007669"/>
    <property type="project" value="UniProtKB-KW"/>
</dbReference>
<organism evidence="1 2">
    <name type="scientific">Pseudoduganella lutea</name>
    <dbReference type="NCBI Taxonomy" id="321985"/>
    <lineage>
        <taxon>Bacteria</taxon>
        <taxon>Pseudomonadati</taxon>
        <taxon>Pseudomonadota</taxon>
        <taxon>Betaproteobacteria</taxon>
        <taxon>Burkholderiales</taxon>
        <taxon>Oxalobacteraceae</taxon>
        <taxon>Telluria group</taxon>
        <taxon>Pseudoduganella</taxon>
    </lineage>
</organism>
<keyword evidence="2" id="KW-1185">Reference proteome</keyword>
<dbReference type="AlphaFoldDB" id="A0A4P6KUS5"/>
<dbReference type="PANTHER" id="PTHR39166:SF1">
    <property type="entry name" value="BLL1166 PROTEIN"/>
    <property type="match status" value="1"/>
</dbReference>
<evidence type="ECO:0000313" key="1">
    <source>
        <dbReference type="EMBL" id="QBE62586.1"/>
    </source>
</evidence>
<protein>
    <submittedName>
        <fullName evidence="1">Nucleotidyltransferase family protein</fullName>
    </submittedName>
</protein>
<dbReference type="EMBL" id="CP035913">
    <property type="protein sequence ID" value="QBE62586.1"/>
    <property type="molecule type" value="Genomic_DNA"/>
</dbReference>
<dbReference type="PANTHER" id="PTHR39166">
    <property type="entry name" value="BLL1166 PROTEIN"/>
    <property type="match status" value="1"/>
</dbReference>
<keyword evidence="1" id="KW-0808">Transferase</keyword>
<reference evidence="1 2" key="1">
    <citation type="submission" date="2019-02" db="EMBL/GenBank/DDBJ databases">
        <title>Draft Genome Sequences of Six Type Strains of the Genus Massilia.</title>
        <authorList>
            <person name="Miess H."/>
            <person name="Frediansyhah A."/>
            <person name="Gross H."/>
        </authorList>
    </citation>
    <scope>NUCLEOTIDE SEQUENCE [LARGE SCALE GENOMIC DNA]</scope>
    <source>
        <strain evidence="1 2">DSM 17473</strain>
    </source>
</reference>
<dbReference type="InterPro" id="IPR009267">
    <property type="entry name" value="NTP_transf_6"/>
</dbReference>
<name>A0A4P6KUS5_9BURK</name>
<dbReference type="Pfam" id="PF06042">
    <property type="entry name" value="NTP_transf_6"/>
    <property type="match status" value="1"/>
</dbReference>
<gene>
    <name evidence="1" type="ORF">EWM63_06050</name>
</gene>
<dbReference type="KEGG" id="plue:EWM63_06050"/>
<evidence type="ECO:0000313" key="2">
    <source>
        <dbReference type="Proteomes" id="UP000290637"/>
    </source>
</evidence>
<dbReference type="Proteomes" id="UP000290637">
    <property type="component" value="Chromosome"/>
</dbReference>
<sequence>MSAAEARCRAIIRACPWLMEALATVRSALPLPACIGAGAIRSAVWDALHGLPPEAPATDIDVVYFDAGDPGSARDGILQATLRQRAPQFNWEVTNQAGVHLWYEQAFGRVIAAHDSLEAAIATWPETATAIAARLASNGAIEFVAPLGFDDLMDMVVRWNPALATREQYLQRITARDFRRRWPKVRVLRP</sequence>